<proteinExistence type="predicted"/>
<feature type="region of interest" description="Disordered" evidence="1">
    <location>
        <begin position="1"/>
        <end position="29"/>
    </location>
</feature>
<sequence length="29" mass="3098">MASHQALNPPTNVDHMLNGHGNMIVGDAR</sequence>
<reference evidence="2 3" key="1">
    <citation type="submission" date="2020-08" db="EMBL/GenBank/DDBJ databases">
        <title>Genomic Encyclopedia of Type Strains, Phase IV (KMG-IV): sequencing the most valuable type-strain genomes for metagenomic binning, comparative biology and taxonomic classification.</title>
        <authorList>
            <person name="Goeker M."/>
        </authorList>
    </citation>
    <scope>NUCLEOTIDE SEQUENCE [LARGE SCALE GENOMIC DNA]</scope>
    <source>
        <strain evidence="2 3">DSM 40141</strain>
    </source>
</reference>
<protein>
    <submittedName>
        <fullName evidence="2">Uncharacterized protein</fullName>
    </submittedName>
</protein>
<organism evidence="2 3">
    <name type="scientific">Streptomyces candidus</name>
    <dbReference type="NCBI Taxonomy" id="67283"/>
    <lineage>
        <taxon>Bacteria</taxon>
        <taxon>Bacillati</taxon>
        <taxon>Actinomycetota</taxon>
        <taxon>Actinomycetes</taxon>
        <taxon>Kitasatosporales</taxon>
        <taxon>Streptomycetaceae</taxon>
        <taxon>Streptomyces</taxon>
    </lineage>
</organism>
<dbReference type="Proteomes" id="UP000540423">
    <property type="component" value="Unassembled WGS sequence"/>
</dbReference>
<dbReference type="AlphaFoldDB" id="A0A7X0HLN0"/>
<dbReference type="EMBL" id="JACHEM010000032">
    <property type="protein sequence ID" value="MBB6439941.1"/>
    <property type="molecule type" value="Genomic_DNA"/>
</dbReference>
<gene>
    <name evidence="2" type="ORF">HNQ79_006454</name>
</gene>
<name>A0A7X0HLN0_9ACTN</name>
<feature type="compositionally biased region" description="Polar residues" evidence="1">
    <location>
        <begin position="1"/>
        <end position="11"/>
    </location>
</feature>
<evidence type="ECO:0000313" key="2">
    <source>
        <dbReference type="EMBL" id="MBB6439941.1"/>
    </source>
</evidence>
<evidence type="ECO:0000256" key="1">
    <source>
        <dbReference type="SAM" id="MobiDB-lite"/>
    </source>
</evidence>
<comment type="caution">
    <text evidence="2">The sequence shown here is derived from an EMBL/GenBank/DDBJ whole genome shotgun (WGS) entry which is preliminary data.</text>
</comment>
<keyword evidence="3" id="KW-1185">Reference proteome</keyword>
<evidence type="ECO:0000313" key="3">
    <source>
        <dbReference type="Proteomes" id="UP000540423"/>
    </source>
</evidence>
<accession>A0A7X0HLN0</accession>